<dbReference type="GO" id="GO:0016020">
    <property type="term" value="C:membrane"/>
    <property type="evidence" value="ECO:0007669"/>
    <property type="project" value="TreeGrafter"/>
</dbReference>
<sequence>MVEILRARAGGAMGDEAVFYAAYDAVLRQWPVEVRSVDVPSPHGSTRVQICGREDGVPIVLLPGGGTTSVVWFATVGALAASHRVYAVDLMGDIGRSVHDGERLRGAGDLTAWLDSVLDALDLDGARLCGHSYGAWIALNYALHAPRRLDRLALLDPVNCFAGMSPRYLAHALPMLLRPTAERVRAFHHWETGRTPEDPVWRAFLDSTAGARRSKVVAMRRPKAQALRGCTVPALVVLAERSRAHNARRVAAAARRLLPEAGVVTLPGASHHSVPTERPAELNRLLAQFLA</sequence>
<keyword evidence="2" id="KW-0378">Hydrolase</keyword>
<dbReference type="GO" id="GO:0106435">
    <property type="term" value="F:carboxylesterase activity"/>
    <property type="evidence" value="ECO:0007669"/>
    <property type="project" value="UniProtKB-EC"/>
</dbReference>
<dbReference type="Pfam" id="PF12697">
    <property type="entry name" value="Abhydrolase_6"/>
    <property type="match status" value="1"/>
</dbReference>
<dbReference type="Proteomes" id="UP000235464">
    <property type="component" value="Chromosome I"/>
</dbReference>
<dbReference type="InterPro" id="IPR050266">
    <property type="entry name" value="AB_hydrolase_sf"/>
</dbReference>
<dbReference type="Gene3D" id="3.40.50.1820">
    <property type="entry name" value="alpha/beta hydrolase"/>
    <property type="match status" value="1"/>
</dbReference>
<dbReference type="EC" id="3.1.1.1" evidence="2"/>
<accession>A0A2N9BAJ1</accession>
<reference evidence="3" key="1">
    <citation type="submission" date="2017-11" db="EMBL/GenBank/DDBJ databases">
        <authorList>
            <person name="Wibberg D."/>
        </authorList>
    </citation>
    <scope>NUCLEOTIDE SEQUENCE [LARGE SCALE GENOMIC DNA]</scope>
</reference>
<keyword evidence="3" id="KW-1185">Reference proteome</keyword>
<dbReference type="AlphaFoldDB" id="A0A2N9BAJ1"/>
<dbReference type="InterPro" id="IPR000073">
    <property type="entry name" value="AB_hydrolase_1"/>
</dbReference>
<feature type="domain" description="AB hydrolase-1" evidence="1">
    <location>
        <begin position="59"/>
        <end position="284"/>
    </location>
</feature>
<dbReference type="InterPro" id="IPR029058">
    <property type="entry name" value="AB_hydrolase_fold"/>
</dbReference>
<evidence type="ECO:0000313" key="2">
    <source>
        <dbReference type="EMBL" id="SOR80365.1"/>
    </source>
</evidence>
<name>A0A2N9BAJ1_STRCX</name>
<dbReference type="PANTHER" id="PTHR43798:SF33">
    <property type="entry name" value="HYDROLASE, PUTATIVE (AFU_ORTHOLOGUE AFUA_2G14860)-RELATED"/>
    <property type="match status" value="1"/>
</dbReference>
<proteinExistence type="predicted"/>
<dbReference type="EMBL" id="LT963352">
    <property type="protein sequence ID" value="SOR80365.1"/>
    <property type="molecule type" value="Genomic_DNA"/>
</dbReference>
<dbReference type="PANTHER" id="PTHR43798">
    <property type="entry name" value="MONOACYLGLYCEROL LIPASE"/>
    <property type="match status" value="1"/>
</dbReference>
<evidence type="ECO:0000259" key="1">
    <source>
        <dbReference type="Pfam" id="PF12697"/>
    </source>
</evidence>
<evidence type="ECO:0000313" key="3">
    <source>
        <dbReference type="Proteomes" id="UP000235464"/>
    </source>
</evidence>
<protein>
    <submittedName>
        <fullName evidence="2">Carboxylesterase YbfK</fullName>
        <ecNumber evidence="2">3.1.1.1</ecNumber>
    </submittedName>
</protein>
<gene>
    <name evidence="2" type="primary">ybfK_2</name>
    <name evidence="2" type="ORF">SCNRRL3882_3820</name>
</gene>
<organism evidence="2 3">
    <name type="scientific">Streptomyces chartreusis NRRL 3882</name>
    <dbReference type="NCBI Taxonomy" id="1079985"/>
    <lineage>
        <taxon>Bacteria</taxon>
        <taxon>Bacillati</taxon>
        <taxon>Actinomycetota</taxon>
        <taxon>Actinomycetes</taxon>
        <taxon>Kitasatosporales</taxon>
        <taxon>Streptomycetaceae</taxon>
        <taxon>Streptomyces</taxon>
    </lineage>
</organism>
<dbReference type="SUPFAM" id="SSF53474">
    <property type="entry name" value="alpha/beta-Hydrolases"/>
    <property type="match status" value="1"/>
</dbReference>